<feature type="compositionally biased region" description="Basic and acidic residues" evidence="10">
    <location>
        <begin position="610"/>
        <end position="619"/>
    </location>
</feature>
<gene>
    <name evidence="13" type="ORF">E3N88_10509</name>
</gene>
<evidence type="ECO:0000256" key="2">
    <source>
        <dbReference type="ARBA" id="ARBA00022741"/>
    </source>
</evidence>
<protein>
    <recommendedName>
        <fullName evidence="7">Kinesin-like protein KIN-8A</fullName>
    </recommendedName>
</protein>
<evidence type="ECO:0000256" key="11">
    <source>
        <dbReference type="SAM" id="Phobius"/>
    </source>
</evidence>
<dbReference type="FunFam" id="3.40.850.10:FF:000054">
    <property type="entry name" value="Kinesin-like protein"/>
    <property type="match status" value="1"/>
</dbReference>
<evidence type="ECO:0000256" key="1">
    <source>
        <dbReference type="ARBA" id="ARBA00022701"/>
    </source>
</evidence>
<evidence type="ECO:0000256" key="4">
    <source>
        <dbReference type="ARBA" id="ARBA00023054"/>
    </source>
</evidence>
<evidence type="ECO:0000256" key="9">
    <source>
        <dbReference type="SAM" id="Coils"/>
    </source>
</evidence>
<keyword evidence="3 8" id="KW-0067">ATP-binding</keyword>
<proteinExistence type="inferred from homology"/>
<dbReference type="InterPro" id="IPR019821">
    <property type="entry name" value="Kinesin_motor_CS"/>
</dbReference>
<name>A0A5N6PBT8_9ASTR</name>
<keyword evidence="11" id="KW-0472">Membrane</keyword>
<keyword evidence="2 8" id="KW-0547">Nucleotide-binding</keyword>
<dbReference type="SUPFAM" id="SSF52540">
    <property type="entry name" value="P-loop containing nucleoside triphosphate hydrolases"/>
    <property type="match status" value="1"/>
</dbReference>
<keyword evidence="1" id="KW-0493">Microtubule</keyword>
<dbReference type="InterPro" id="IPR027417">
    <property type="entry name" value="P-loop_NTPase"/>
</dbReference>
<dbReference type="PROSITE" id="PS50067">
    <property type="entry name" value="KINESIN_MOTOR_2"/>
    <property type="match status" value="1"/>
</dbReference>
<dbReference type="InterPro" id="IPR027640">
    <property type="entry name" value="Kinesin-like_fam"/>
</dbReference>
<evidence type="ECO:0000313" key="13">
    <source>
        <dbReference type="EMBL" id="KAD6119238.1"/>
    </source>
</evidence>
<dbReference type="InterPro" id="IPR001752">
    <property type="entry name" value="Kinesin_motor_dom"/>
</dbReference>
<feature type="compositionally biased region" description="Low complexity" evidence="10">
    <location>
        <begin position="577"/>
        <end position="590"/>
    </location>
</feature>
<dbReference type="AlphaFoldDB" id="A0A5N6PBT8"/>
<dbReference type="Pfam" id="PF00225">
    <property type="entry name" value="Kinesin"/>
    <property type="match status" value="1"/>
</dbReference>
<evidence type="ECO:0000256" key="7">
    <source>
        <dbReference type="ARBA" id="ARBA00068375"/>
    </source>
</evidence>
<dbReference type="InterPro" id="IPR036961">
    <property type="entry name" value="Kinesin_motor_dom_sf"/>
</dbReference>
<evidence type="ECO:0000259" key="12">
    <source>
        <dbReference type="PROSITE" id="PS50067"/>
    </source>
</evidence>
<dbReference type="PANTHER" id="PTHR47968:SF13">
    <property type="entry name" value="KINESIN-LIKE PROTEIN KIF19 ISOFORM X1"/>
    <property type="match status" value="1"/>
</dbReference>
<feature type="binding site" evidence="8">
    <location>
        <begin position="277"/>
        <end position="284"/>
    </location>
    <ligand>
        <name>ATP</name>
        <dbReference type="ChEBI" id="CHEBI:30616"/>
    </ligand>
</feature>
<dbReference type="GO" id="GO:0005524">
    <property type="term" value="F:ATP binding"/>
    <property type="evidence" value="ECO:0007669"/>
    <property type="project" value="UniProtKB-UniRule"/>
</dbReference>
<feature type="compositionally biased region" description="Basic and acidic residues" evidence="10">
    <location>
        <begin position="87"/>
        <end position="98"/>
    </location>
</feature>
<dbReference type="Gene3D" id="3.40.850.10">
    <property type="entry name" value="Kinesin motor domain"/>
    <property type="match status" value="1"/>
</dbReference>
<evidence type="ECO:0000313" key="14">
    <source>
        <dbReference type="Proteomes" id="UP000326396"/>
    </source>
</evidence>
<evidence type="ECO:0000256" key="10">
    <source>
        <dbReference type="SAM" id="MobiDB-lite"/>
    </source>
</evidence>
<feature type="region of interest" description="Disordered" evidence="10">
    <location>
        <begin position="54"/>
        <end position="98"/>
    </location>
</feature>
<dbReference type="GO" id="GO:0008017">
    <property type="term" value="F:microtubule binding"/>
    <property type="evidence" value="ECO:0007669"/>
    <property type="project" value="InterPro"/>
</dbReference>
<dbReference type="PROSITE" id="PS00411">
    <property type="entry name" value="KINESIN_MOTOR_1"/>
    <property type="match status" value="1"/>
</dbReference>
<dbReference type="GO" id="GO:0005874">
    <property type="term" value="C:microtubule"/>
    <property type="evidence" value="ECO:0007669"/>
    <property type="project" value="UniProtKB-KW"/>
</dbReference>
<feature type="transmembrane region" description="Helical" evidence="11">
    <location>
        <begin position="935"/>
        <end position="957"/>
    </location>
</feature>
<comment type="similarity">
    <text evidence="6">Belongs to the TRAFAC class myosin-kinesin ATPase superfamily. Kinesin family. KIN-8 subfamily.</text>
</comment>
<dbReference type="SMART" id="SM00129">
    <property type="entry name" value="KISc"/>
    <property type="match status" value="1"/>
</dbReference>
<accession>A0A5N6PBT8</accession>
<organism evidence="13 14">
    <name type="scientific">Mikania micrantha</name>
    <name type="common">bitter vine</name>
    <dbReference type="NCBI Taxonomy" id="192012"/>
    <lineage>
        <taxon>Eukaryota</taxon>
        <taxon>Viridiplantae</taxon>
        <taxon>Streptophyta</taxon>
        <taxon>Embryophyta</taxon>
        <taxon>Tracheophyta</taxon>
        <taxon>Spermatophyta</taxon>
        <taxon>Magnoliopsida</taxon>
        <taxon>eudicotyledons</taxon>
        <taxon>Gunneridae</taxon>
        <taxon>Pentapetalae</taxon>
        <taxon>asterids</taxon>
        <taxon>campanulids</taxon>
        <taxon>Asterales</taxon>
        <taxon>Asteraceae</taxon>
        <taxon>Asteroideae</taxon>
        <taxon>Heliantheae alliance</taxon>
        <taxon>Eupatorieae</taxon>
        <taxon>Mikania</taxon>
    </lineage>
</organism>
<keyword evidence="4 9" id="KW-0175">Coiled coil</keyword>
<dbReference type="Proteomes" id="UP000326396">
    <property type="component" value="Linkage Group LG13"/>
</dbReference>
<dbReference type="GO" id="GO:0007018">
    <property type="term" value="P:microtubule-based movement"/>
    <property type="evidence" value="ECO:0007669"/>
    <property type="project" value="InterPro"/>
</dbReference>
<dbReference type="PANTHER" id="PTHR47968">
    <property type="entry name" value="CENTROMERE PROTEIN E"/>
    <property type="match status" value="1"/>
</dbReference>
<comment type="caution">
    <text evidence="13">The sequence shown here is derived from an EMBL/GenBank/DDBJ whole genome shotgun (WGS) entry which is preliminary data.</text>
</comment>
<evidence type="ECO:0000256" key="6">
    <source>
        <dbReference type="ARBA" id="ARBA00060769"/>
    </source>
</evidence>
<feature type="region of interest" description="Disordered" evidence="10">
    <location>
        <begin position="577"/>
        <end position="619"/>
    </location>
</feature>
<evidence type="ECO:0000256" key="8">
    <source>
        <dbReference type="PROSITE-ProRule" id="PRU00283"/>
    </source>
</evidence>
<dbReference type="PRINTS" id="PR00380">
    <property type="entry name" value="KINESINHEAVY"/>
</dbReference>
<reference evidence="13 14" key="1">
    <citation type="submission" date="2019-05" db="EMBL/GenBank/DDBJ databases">
        <title>Mikania micrantha, genome provides insights into the molecular mechanism of rapid growth.</title>
        <authorList>
            <person name="Liu B."/>
        </authorList>
    </citation>
    <scope>NUCLEOTIDE SEQUENCE [LARGE SCALE GENOMIC DNA]</scope>
    <source>
        <strain evidence="13">NLD-2019</strain>
        <tissue evidence="13">Leaf</tissue>
    </source>
</reference>
<keyword evidence="14" id="KW-1185">Reference proteome</keyword>
<feature type="region of interest" description="Disordered" evidence="10">
    <location>
        <begin position="17"/>
        <end position="36"/>
    </location>
</feature>
<dbReference type="OrthoDB" id="3176171at2759"/>
<keyword evidence="11" id="KW-1133">Transmembrane helix</keyword>
<keyword evidence="5 8" id="KW-0505">Motor protein</keyword>
<feature type="domain" description="Kinesin motor" evidence="12">
    <location>
        <begin position="185"/>
        <end position="515"/>
    </location>
</feature>
<evidence type="ECO:0000256" key="3">
    <source>
        <dbReference type="ARBA" id="ARBA00022840"/>
    </source>
</evidence>
<dbReference type="EMBL" id="SZYD01000005">
    <property type="protein sequence ID" value="KAD6119238.1"/>
    <property type="molecule type" value="Genomic_DNA"/>
</dbReference>
<dbReference type="GO" id="GO:0003777">
    <property type="term" value="F:microtubule motor activity"/>
    <property type="evidence" value="ECO:0007669"/>
    <property type="project" value="InterPro"/>
</dbReference>
<sequence>MPVSTRSQVTVIQDRYDMKDDQENTHLGNHQLRNPHHGLKEKMKALTQLYEQQKQSTISLRNPCPKPDNNRFSTHPSVDLLSGSRSCKQEPESKKESTVMKENLMPVSKVTKTYVLPPQPPAVAEDTKVNLAVVNHGLGVGGGEKIVGFTTVARKLSLGGGGEGAAKNVAESEGVNVKLGNAGSRILVFVRLRPLSKKEKEAGSRSCVRIVNQKEVYLTEFANENDYLRLKRLRGRHFTFDSTFPDSSSQIEVYSTSTSELVEAVLHGRNGSVFCYGATGAGKTFTMLGTIDNPGVMVLAIKDLFSKVRKKSFDGNHVVHLSYLEVYNETVRDLLSPGRPLILREDKQGIVAAGLTQYRAYSTDEVMMLLQQGNRNRTTEPTRANETSSRSHAILQVMVEYKVKDESNNILNRVGKLSLIDLAGSERAHATDQRTLRSLEGANINRSLLALSSCINALVEGKKHVPYRNSKLTQLLKDSLGGPCNTVMIANISPCNLSFGETQNTLHWADRAKAIRTKAYEANEEIAKIPNSETDQAKLLLELQKENHDLRAQLVRQQQKLLMVQAQSLAAAASPTPSTLSSILTTPPTSCRQNERKPKSLLPRNCFTPESKKKGPEESVKELKQTIKMLEVAMEKMKKDHRLQMKQKDDLIQEISQKCGNRVVIKGNLRPKEAITGELKSPSRRFLSPAVRDKKRSFWDITTANSPSVVTLNGRKTRSHIAKEPAAAPSMLLQTENAFKLFDEMPERNASGDIDDDPIKSFKENGKDTRNNKVHAVFYNGVQEKVFVTNWYGNDFQETFEKSENGSEIQESITGNVSTSEFFLWKRKLLRWIDTGWVHNAQKWRLSTKMQCQAITSQKHARHWEPIKLTSGSAQPHRLSAPLPLPSILIHPLLRQDVALKTFSKPWDKQFNSIEEEGLLDDDDESEKRIPRRCYVLGFIICFLILFSLFALILYSASKPQKPKLTMRSITFERFVVQAGSDFTGVATDMVTMNSISLRWRPVETGARSEIAHVVVVVVVVN</sequence>
<feature type="coiled-coil region" evidence="9">
    <location>
        <begin position="620"/>
        <end position="654"/>
    </location>
</feature>
<evidence type="ECO:0000256" key="5">
    <source>
        <dbReference type="ARBA" id="ARBA00023175"/>
    </source>
</evidence>
<keyword evidence="11" id="KW-0812">Transmembrane</keyword>